<evidence type="ECO:0000256" key="9">
    <source>
        <dbReference type="SAM" id="MobiDB-lite"/>
    </source>
</evidence>
<feature type="transmembrane region" description="Helical" evidence="10">
    <location>
        <begin position="105"/>
        <end position="135"/>
    </location>
</feature>
<evidence type="ECO:0000256" key="10">
    <source>
        <dbReference type="SAM" id="Phobius"/>
    </source>
</evidence>
<dbReference type="PROSITE" id="PS00981">
    <property type="entry name" value="G_PROTEIN_RECEP_F3_3"/>
    <property type="match status" value="1"/>
</dbReference>
<keyword evidence="5" id="KW-0297">G-protein coupled receptor</keyword>
<proteinExistence type="predicted"/>
<sequence length="390" mass="43385">MACYAVSFAILARPSFATCFLTRTVPPIAFSIIYSALLTKTNRIARILAGSKKRILTKKPRFLSTSSQVVITWILVGIECVIVAVGVMEEMPQAGFDPYYQPSRMVLVCSTTTFAFLSPFLWNLFLISLCTLYAIKTRNLPENFNEAKFIGFTMYCTLVVWTAFIVLHLGTTNKALTMSFSFSLSASVALVLLFFPKLYIILFHPEKNVRASYTTTKLIRCHFGNSQGTDSKHVSISKTRTSQQSVSSKSFSYPMRTASVHISQSPSQDASTQTDSVNSSSKFARTFSVLGGKRGSKHIDDEVMQLIDSCRRYQDEKMHGSVSNLLLEEREDDEVGSLLAGSIENSMRTVLSTVTRRPLNEATTLPDDGFEQLLRSRGVQPVQFSIATPL</sequence>
<dbReference type="PANTHER" id="PTHR24060">
    <property type="entry name" value="METABOTROPIC GLUTAMATE RECEPTOR"/>
    <property type="match status" value="1"/>
</dbReference>
<dbReference type="InterPro" id="IPR017979">
    <property type="entry name" value="GPCR_3_CS"/>
</dbReference>
<keyword evidence="8" id="KW-0807">Transducer</keyword>
<evidence type="ECO:0000256" key="1">
    <source>
        <dbReference type="ARBA" id="ARBA00004651"/>
    </source>
</evidence>
<evidence type="ECO:0000313" key="13">
    <source>
        <dbReference type="WBParaSite" id="PgR009X_g124_t01"/>
    </source>
</evidence>
<comment type="subcellular location">
    <subcellularLocation>
        <location evidence="1">Cell membrane</location>
        <topology evidence="1">Multi-pass membrane protein</topology>
    </subcellularLocation>
</comment>
<dbReference type="InterPro" id="IPR050726">
    <property type="entry name" value="mGluR"/>
</dbReference>
<evidence type="ECO:0000256" key="8">
    <source>
        <dbReference type="ARBA" id="ARBA00023224"/>
    </source>
</evidence>
<dbReference type="Proteomes" id="UP000887569">
    <property type="component" value="Unplaced"/>
</dbReference>
<evidence type="ECO:0000256" key="6">
    <source>
        <dbReference type="ARBA" id="ARBA00023136"/>
    </source>
</evidence>
<feature type="transmembrane region" description="Helical" evidence="10">
    <location>
        <begin position="175"/>
        <end position="195"/>
    </location>
</feature>
<dbReference type="Pfam" id="PF00003">
    <property type="entry name" value="7tm_3"/>
    <property type="match status" value="1"/>
</dbReference>
<evidence type="ECO:0000313" key="12">
    <source>
        <dbReference type="Proteomes" id="UP000887569"/>
    </source>
</evidence>
<keyword evidence="3 10" id="KW-0812">Transmembrane</keyword>
<dbReference type="GO" id="GO:0005886">
    <property type="term" value="C:plasma membrane"/>
    <property type="evidence" value="ECO:0007669"/>
    <property type="project" value="UniProtKB-SubCell"/>
</dbReference>
<keyword evidence="4 10" id="KW-1133">Transmembrane helix</keyword>
<evidence type="ECO:0000256" key="7">
    <source>
        <dbReference type="ARBA" id="ARBA00023180"/>
    </source>
</evidence>
<evidence type="ECO:0000259" key="11">
    <source>
        <dbReference type="PROSITE" id="PS50259"/>
    </source>
</evidence>
<feature type="transmembrane region" description="Helical" evidence="10">
    <location>
        <begin position="147"/>
        <end position="169"/>
    </location>
</feature>
<feature type="region of interest" description="Disordered" evidence="9">
    <location>
        <begin position="227"/>
        <end position="249"/>
    </location>
</feature>
<keyword evidence="12" id="KW-1185">Reference proteome</keyword>
<feature type="compositionally biased region" description="Low complexity" evidence="9">
    <location>
        <begin position="237"/>
        <end position="249"/>
    </location>
</feature>
<keyword evidence="6 10" id="KW-0472">Membrane</keyword>
<keyword evidence="2" id="KW-1003">Cell membrane</keyword>
<keyword evidence="5" id="KW-0675">Receptor</keyword>
<dbReference type="CDD" id="cd15285">
    <property type="entry name" value="7tmC_mGluR_group1"/>
    <property type="match status" value="1"/>
</dbReference>
<accession>A0A915AL67</accession>
<dbReference type="WBParaSite" id="PgR009X_g124_t01">
    <property type="protein sequence ID" value="PgR009X_g124_t01"/>
    <property type="gene ID" value="PgR009X_g124"/>
</dbReference>
<dbReference type="GO" id="GO:0004930">
    <property type="term" value="F:G protein-coupled receptor activity"/>
    <property type="evidence" value="ECO:0007669"/>
    <property type="project" value="UniProtKB-KW"/>
</dbReference>
<evidence type="ECO:0000256" key="4">
    <source>
        <dbReference type="ARBA" id="ARBA00022989"/>
    </source>
</evidence>
<feature type="transmembrane region" description="Helical" evidence="10">
    <location>
        <begin position="66"/>
        <end position="85"/>
    </location>
</feature>
<feature type="domain" description="G-protein coupled receptors family 3 profile" evidence="11">
    <location>
        <begin position="1"/>
        <end position="217"/>
    </location>
</feature>
<keyword evidence="7" id="KW-0325">Glycoprotein</keyword>
<dbReference type="InterPro" id="IPR000337">
    <property type="entry name" value="GPCR_3"/>
</dbReference>
<evidence type="ECO:0000256" key="3">
    <source>
        <dbReference type="ARBA" id="ARBA00022692"/>
    </source>
</evidence>
<dbReference type="PROSITE" id="PS50259">
    <property type="entry name" value="G_PROTEIN_RECEP_F3_4"/>
    <property type="match status" value="1"/>
</dbReference>
<organism evidence="12 13">
    <name type="scientific">Parascaris univalens</name>
    <name type="common">Nematode worm</name>
    <dbReference type="NCBI Taxonomy" id="6257"/>
    <lineage>
        <taxon>Eukaryota</taxon>
        <taxon>Metazoa</taxon>
        <taxon>Ecdysozoa</taxon>
        <taxon>Nematoda</taxon>
        <taxon>Chromadorea</taxon>
        <taxon>Rhabditida</taxon>
        <taxon>Spirurina</taxon>
        <taxon>Ascaridomorpha</taxon>
        <taxon>Ascaridoidea</taxon>
        <taxon>Ascarididae</taxon>
        <taxon>Parascaris</taxon>
    </lineage>
</organism>
<evidence type="ECO:0000256" key="2">
    <source>
        <dbReference type="ARBA" id="ARBA00022475"/>
    </source>
</evidence>
<dbReference type="PRINTS" id="PR00248">
    <property type="entry name" value="GPCRMGR"/>
</dbReference>
<protein>
    <submittedName>
        <fullName evidence="13">G-protein coupled receptors family 3 profile domain-containing protein</fullName>
    </submittedName>
</protein>
<evidence type="ECO:0000256" key="5">
    <source>
        <dbReference type="ARBA" id="ARBA00023040"/>
    </source>
</evidence>
<dbReference type="InterPro" id="IPR017978">
    <property type="entry name" value="GPCR_3_C"/>
</dbReference>
<reference evidence="13" key="1">
    <citation type="submission" date="2022-11" db="UniProtKB">
        <authorList>
            <consortium name="WormBaseParasite"/>
        </authorList>
    </citation>
    <scope>IDENTIFICATION</scope>
</reference>
<name>A0A915AL67_PARUN</name>
<dbReference type="AlphaFoldDB" id="A0A915AL67"/>